<dbReference type="InterPro" id="IPR041457">
    <property type="entry name" value="CxC2_KDZ-assoc"/>
</dbReference>
<dbReference type="Pfam" id="PF18758">
    <property type="entry name" value="KDZ"/>
    <property type="match status" value="1"/>
</dbReference>
<dbReference type="PANTHER" id="PTHR33104">
    <property type="entry name" value="SI:DKEY-29D5.2"/>
    <property type="match status" value="1"/>
</dbReference>
<feature type="domain" description="CxC2-like cysteine cluster KDZ transposase-associated" evidence="1">
    <location>
        <begin position="159"/>
        <end position="205"/>
    </location>
</feature>
<evidence type="ECO:0000313" key="2">
    <source>
        <dbReference type="EMBL" id="KAE9401889.1"/>
    </source>
</evidence>
<dbReference type="InterPro" id="IPR040521">
    <property type="entry name" value="KDZ"/>
</dbReference>
<protein>
    <recommendedName>
        <fullName evidence="1">CxC2-like cysteine cluster KDZ transposase-associated domain-containing protein</fullName>
    </recommendedName>
</protein>
<evidence type="ECO:0000259" key="1">
    <source>
        <dbReference type="Pfam" id="PF18803"/>
    </source>
</evidence>
<reference evidence="2" key="1">
    <citation type="journal article" date="2019" name="Environ. Microbiol.">
        <title>Fungal ecological strategies reflected in gene transcription - a case study of two litter decomposers.</title>
        <authorList>
            <person name="Barbi F."/>
            <person name="Kohler A."/>
            <person name="Barry K."/>
            <person name="Baskaran P."/>
            <person name="Daum C."/>
            <person name="Fauchery L."/>
            <person name="Ihrmark K."/>
            <person name="Kuo A."/>
            <person name="LaButti K."/>
            <person name="Lipzen A."/>
            <person name="Morin E."/>
            <person name="Grigoriev I.V."/>
            <person name="Henrissat B."/>
            <person name="Lindahl B."/>
            <person name="Martin F."/>
        </authorList>
    </citation>
    <scope>NUCLEOTIDE SEQUENCE</scope>
    <source>
        <strain evidence="2">JB14</strain>
    </source>
</reference>
<dbReference type="Proteomes" id="UP000799118">
    <property type="component" value="Unassembled WGS sequence"/>
</dbReference>
<accession>A0A6A4HTY5</accession>
<organism evidence="2 3">
    <name type="scientific">Gymnopus androsaceus JB14</name>
    <dbReference type="NCBI Taxonomy" id="1447944"/>
    <lineage>
        <taxon>Eukaryota</taxon>
        <taxon>Fungi</taxon>
        <taxon>Dikarya</taxon>
        <taxon>Basidiomycota</taxon>
        <taxon>Agaricomycotina</taxon>
        <taxon>Agaricomycetes</taxon>
        <taxon>Agaricomycetidae</taxon>
        <taxon>Agaricales</taxon>
        <taxon>Marasmiineae</taxon>
        <taxon>Omphalotaceae</taxon>
        <taxon>Gymnopus</taxon>
    </lineage>
</organism>
<gene>
    <name evidence="2" type="ORF">BT96DRAFT_956415</name>
</gene>
<name>A0A6A4HTY5_9AGAR</name>
<dbReference type="EMBL" id="ML769441">
    <property type="protein sequence ID" value="KAE9401889.1"/>
    <property type="molecule type" value="Genomic_DNA"/>
</dbReference>
<dbReference type="Pfam" id="PF18803">
    <property type="entry name" value="CxC2"/>
    <property type="match status" value="2"/>
</dbReference>
<dbReference type="OrthoDB" id="3214502at2759"/>
<proteinExistence type="predicted"/>
<keyword evidence="3" id="KW-1185">Reference proteome</keyword>
<dbReference type="PANTHER" id="PTHR33104:SF2">
    <property type="entry name" value="CXC3 LIKE CYSTEINE CLUSTER DOMAIN-CONTAINING PROTEIN"/>
    <property type="match status" value="1"/>
</dbReference>
<feature type="domain" description="CxC2-like cysteine cluster KDZ transposase-associated" evidence="1">
    <location>
        <begin position="121"/>
        <end position="157"/>
    </location>
</feature>
<evidence type="ECO:0000313" key="3">
    <source>
        <dbReference type="Proteomes" id="UP000799118"/>
    </source>
</evidence>
<sequence>MPGRAQEMYDDLSIPLSASLPKSKKKRSKKSRRINLVWLEKHRTHYLDELIRADGRGDVPSITVCPDCAARGKSPGTAEFRCMDCFSPYLVCSSCCTEQHSRDPFHRVERWNGDFFTKTSLAKLGLTVQLNHTTTQCSNPLRCHQNFLVMDTTGPHRLLYPATQDVIQTCATFRYLDFIHLHSLTSKGSTLGFYQTMERLDDNCGLAPPMWRYPALKLMLSQWRHLHMLKRGGRGHDPNPRRVEDTKPAELAIKCPSCPRPGINLPHDYLDAPPQDRFLYRAMIAMDANFRLKNQLVSSWTRDPGMGIGCAYFVERKGYERYIKTRMHDEDISTCVGFAALAKAATKYSRGLRYTGVGAVSCARTDMITAVGNLEKGERYGNMDYTFGIALREFVGVDDILISYDIACQWFVNLESRMKKLWPEEIKPPSTFTAVPAIPKFHEPGHGQLNHEEYSLNIIPGVGSTDAEGPERIWAFHNPLANSTKPMAPATRLLVLDDNFGFWNWLKYAGHGKSLHFAPYFIAN</sequence>
<dbReference type="AlphaFoldDB" id="A0A6A4HTY5"/>